<proteinExistence type="predicted"/>
<dbReference type="OrthoDB" id="544228at2759"/>
<evidence type="ECO:0000256" key="2">
    <source>
        <dbReference type="ARBA" id="ARBA00001946"/>
    </source>
</evidence>
<evidence type="ECO:0000313" key="9">
    <source>
        <dbReference type="Proteomes" id="UP000236333"/>
    </source>
</evidence>
<sequence>MADAGSYQKLDHREHVLLRPGMYIGSVEPEVQRVWVYDTDTCKMCLRDVNYVPGLFKVADEIIMNAVDHSVRLKRQRGVSSADVLDKHHPVKRICVSINKETGVISVENDGDGIPVQLHAEEGVHVPELIFGHMLTSANYDDSAEERTIGGQNGIGAKACNIFSKWFEVETVDASRKKVYTQRFHDNMSITDVPTIKNSSKKPYTRVTFLPDYKRFGIPTDALDDDMYALLLRRVYDVTAIT</sequence>
<dbReference type="InterPro" id="IPR050634">
    <property type="entry name" value="DNA_Topoisomerase_II"/>
</dbReference>
<evidence type="ECO:0000256" key="3">
    <source>
        <dbReference type="ARBA" id="ARBA00012895"/>
    </source>
</evidence>
<protein>
    <recommendedName>
        <fullName evidence="3">DNA topoisomerase (ATP-hydrolyzing)</fullName>
        <ecNumber evidence="3">5.6.2.2</ecNumber>
    </recommendedName>
</protein>
<evidence type="ECO:0000313" key="8">
    <source>
        <dbReference type="EMBL" id="PNH00501.1"/>
    </source>
</evidence>
<dbReference type="PRINTS" id="PR00418">
    <property type="entry name" value="TPI2FAMILY"/>
</dbReference>
<comment type="cofactor">
    <cofactor evidence="2">
        <name>Mg(2+)</name>
        <dbReference type="ChEBI" id="CHEBI:18420"/>
    </cofactor>
</comment>
<comment type="caution">
    <text evidence="8">The sequence shown here is derived from an EMBL/GenBank/DDBJ whole genome shotgun (WGS) entry which is preliminary data.</text>
</comment>
<keyword evidence="6 8" id="KW-0413">Isomerase</keyword>
<dbReference type="GO" id="GO:0005634">
    <property type="term" value="C:nucleus"/>
    <property type="evidence" value="ECO:0007669"/>
    <property type="project" value="TreeGrafter"/>
</dbReference>
<dbReference type="AlphaFoldDB" id="A0A2J7ZJQ5"/>
<dbReference type="SUPFAM" id="SSF55874">
    <property type="entry name" value="ATPase domain of HSP90 chaperone/DNA topoisomerase II/histidine kinase"/>
    <property type="match status" value="1"/>
</dbReference>
<evidence type="ECO:0000256" key="4">
    <source>
        <dbReference type="ARBA" id="ARBA00023029"/>
    </source>
</evidence>
<dbReference type="Gene3D" id="3.30.565.10">
    <property type="entry name" value="Histidine kinase-like ATPase, C-terminal domain"/>
    <property type="match status" value="1"/>
</dbReference>
<organism evidence="8 9">
    <name type="scientific">Tetrabaena socialis</name>
    <dbReference type="NCBI Taxonomy" id="47790"/>
    <lineage>
        <taxon>Eukaryota</taxon>
        <taxon>Viridiplantae</taxon>
        <taxon>Chlorophyta</taxon>
        <taxon>core chlorophytes</taxon>
        <taxon>Chlorophyceae</taxon>
        <taxon>CS clade</taxon>
        <taxon>Chlamydomonadales</taxon>
        <taxon>Tetrabaenaceae</taxon>
        <taxon>Tetrabaena</taxon>
    </lineage>
</organism>
<dbReference type="Proteomes" id="UP000236333">
    <property type="component" value="Unassembled WGS sequence"/>
</dbReference>
<keyword evidence="5" id="KW-0238">DNA-binding</keyword>
<accession>A0A2J7ZJQ5</accession>
<keyword evidence="4" id="KW-0799">Topoisomerase</keyword>
<dbReference type="Pfam" id="PF02518">
    <property type="entry name" value="HATPase_c"/>
    <property type="match status" value="1"/>
</dbReference>
<name>A0A2J7ZJQ5_9CHLO</name>
<dbReference type="GO" id="GO:0000712">
    <property type="term" value="P:resolution of meiotic recombination intermediates"/>
    <property type="evidence" value="ECO:0007669"/>
    <property type="project" value="TreeGrafter"/>
</dbReference>
<keyword evidence="9" id="KW-1185">Reference proteome</keyword>
<dbReference type="InterPro" id="IPR036890">
    <property type="entry name" value="HATPase_C_sf"/>
</dbReference>
<dbReference type="InterPro" id="IPR003594">
    <property type="entry name" value="HATPase_dom"/>
</dbReference>
<dbReference type="GO" id="GO:0003677">
    <property type="term" value="F:DNA binding"/>
    <property type="evidence" value="ECO:0007669"/>
    <property type="project" value="UniProtKB-KW"/>
</dbReference>
<reference evidence="8 9" key="1">
    <citation type="journal article" date="2017" name="Mol. Biol. Evol.">
        <title>The 4-celled Tetrabaena socialis nuclear genome reveals the essential components for genetic control of cell number at the origin of multicellularity in the volvocine lineage.</title>
        <authorList>
            <person name="Featherston J."/>
            <person name="Arakaki Y."/>
            <person name="Hanschen E.R."/>
            <person name="Ferris P.J."/>
            <person name="Michod R.E."/>
            <person name="Olson B.J.S.C."/>
            <person name="Nozaki H."/>
            <person name="Durand P.M."/>
        </authorList>
    </citation>
    <scope>NUCLEOTIDE SEQUENCE [LARGE SCALE GENOMIC DNA]</scope>
    <source>
        <strain evidence="8 9">NIES-571</strain>
    </source>
</reference>
<evidence type="ECO:0000256" key="6">
    <source>
        <dbReference type="ARBA" id="ARBA00023235"/>
    </source>
</evidence>
<evidence type="ECO:0000256" key="1">
    <source>
        <dbReference type="ARBA" id="ARBA00000185"/>
    </source>
</evidence>
<evidence type="ECO:0000259" key="7">
    <source>
        <dbReference type="Pfam" id="PF02518"/>
    </source>
</evidence>
<feature type="domain" description="Histidine kinase/HSP90-like ATPase" evidence="7">
    <location>
        <begin position="54"/>
        <end position="174"/>
    </location>
</feature>
<dbReference type="GO" id="GO:0000819">
    <property type="term" value="P:sister chromatid segregation"/>
    <property type="evidence" value="ECO:0007669"/>
    <property type="project" value="TreeGrafter"/>
</dbReference>
<dbReference type="PANTHER" id="PTHR10169:SF38">
    <property type="entry name" value="DNA TOPOISOMERASE 2"/>
    <property type="match status" value="1"/>
</dbReference>
<comment type="catalytic activity">
    <reaction evidence="1">
        <text>ATP-dependent breakage, passage and rejoining of double-stranded DNA.</text>
        <dbReference type="EC" id="5.6.2.2"/>
    </reaction>
</comment>
<gene>
    <name evidence="8" type="ORF">TSOC_013670</name>
</gene>
<dbReference type="EMBL" id="PGGS01001348">
    <property type="protein sequence ID" value="PNH00501.1"/>
    <property type="molecule type" value="Genomic_DNA"/>
</dbReference>
<dbReference type="EC" id="5.6.2.2" evidence="3"/>
<feature type="non-terminal residue" evidence="8">
    <location>
        <position position="242"/>
    </location>
</feature>
<dbReference type="GO" id="GO:0003918">
    <property type="term" value="F:DNA topoisomerase type II (double strand cut, ATP-hydrolyzing) activity"/>
    <property type="evidence" value="ECO:0007669"/>
    <property type="project" value="UniProtKB-EC"/>
</dbReference>
<dbReference type="PANTHER" id="PTHR10169">
    <property type="entry name" value="DNA TOPOISOMERASE/GYRASE"/>
    <property type="match status" value="1"/>
</dbReference>
<evidence type="ECO:0000256" key="5">
    <source>
        <dbReference type="ARBA" id="ARBA00023125"/>
    </source>
</evidence>